<reference evidence="1" key="2">
    <citation type="journal article" date="2015" name="Fish Shellfish Immunol.">
        <title>Early steps in the European eel (Anguilla anguilla)-Vibrio vulnificus interaction in the gills: Role of the RtxA13 toxin.</title>
        <authorList>
            <person name="Callol A."/>
            <person name="Pajuelo D."/>
            <person name="Ebbesson L."/>
            <person name="Teles M."/>
            <person name="MacKenzie S."/>
            <person name="Amaro C."/>
        </authorList>
    </citation>
    <scope>NUCLEOTIDE SEQUENCE</scope>
</reference>
<dbReference type="EMBL" id="GBXM01096814">
    <property type="protein sequence ID" value="JAH11763.1"/>
    <property type="molecule type" value="Transcribed_RNA"/>
</dbReference>
<organism evidence="1">
    <name type="scientific">Anguilla anguilla</name>
    <name type="common">European freshwater eel</name>
    <name type="synonym">Muraena anguilla</name>
    <dbReference type="NCBI Taxonomy" id="7936"/>
    <lineage>
        <taxon>Eukaryota</taxon>
        <taxon>Metazoa</taxon>
        <taxon>Chordata</taxon>
        <taxon>Craniata</taxon>
        <taxon>Vertebrata</taxon>
        <taxon>Euteleostomi</taxon>
        <taxon>Actinopterygii</taxon>
        <taxon>Neopterygii</taxon>
        <taxon>Teleostei</taxon>
        <taxon>Anguilliformes</taxon>
        <taxon>Anguillidae</taxon>
        <taxon>Anguilla</taxon>
    </lineage>
</organism>
<name>A0A0E9Q6Q5_ANGAN</name>
<proteinExistence type="predicted"/>
<dbReference type="AlphaFoldDB" id="A0A0E9Q6Q5"/>
<sequence length="24" mass="2622">MSLSLAFLLREGSEAALGQIRLVF</sequence>
<protein>
    <submittedName>
        <fullName evidence="1">Uncharacterized protein</fullName>
    </submittedName>
</protein>
<reference evidence="1" key="1">
    <citation type="submission" date="2014-11" db="EMBL/GenBank/DDBJ databases">
        <authorList>
            <person name="Amaro Gonzalez C."/>
        </authorList>
    </citation>
    <scope>NUCLEOTIDE SEQUENCE</scope>
</reference>
<accession>A0A0E9Q6Q5</accession>
<evidence type="ECO:0000313" key="1">
    <source>
        <dbReference type="EMBL" id="JAH11763.1"/>
    </source>
</evidence>